<sequence length="656" mass="71013">MSFRQRVTLLILAIGLLPALLVAISLSTLAAKALKLQIFDQLTSIRSLKESELHTLLDSKRHQLMTLRQMMTGLSGQGPGHWQQYQPLFRHFIDEIRFYDMFVIDEQGQVVYSVMKEADYQSNLLAGPYQESGLARLFNQVRQGSELAFEDFSPYAPSQGEPAAFFGLPLVQGGRHWVLAVQLDPSEVNQIMQLRAGMGQTGESYLVGADMRMRSDSFLAPDSHSLKASFAGTLSANGVDTPASRQALAGSSGTEVLTDYNGHAVLSSYAPVDVLGVRWALIAEMDLAEALAPVKRMQLVAALVLLAMLAVVILGVLLVNRWVLRPLGNEPDAMQRLANRIASGDLTEPLASRGQGANVHNGLAKLQAMFIELLGRVRQASQQLRQESGTTTRIADETSSSIVSQSQQVELLAAAIEQMSLAANEISQNAVHASQRADTMTKTLAQMDKQVANTSQQVAMTASHFDAIARDIEQLDQESQQIRQVVEVIANIAEQTNLLALNAAIEAARAGEQGRGFAIVADEVRQLATRVQEATTDIDGRITRVSGRTSALTGSMHQCRQLAGQSLEDAEAMAQSLPQIHGALKDMGDAISQTATASEQQSQVSKEIAQNVSNISVSAQQNSRAAGQVSEASQHLARLSDELAAQLERFRLPAQG</sequence>
<dbReference type="CDD" id="cd18774">
    <property type="entry name" value="PDC2_HK_sensor"/>
    <property type="match status" value="1"/>
</dbReference>
<dbReference type="OrthoDB" id="9806704at2"/>
<dbReference type="eggNOG" id="COG0840">
    <property type="taxonomic scope" value="Bacteria"/>
</dbReference>
<evidence type="ECO:0000256" key="4">
    <source>
        <dbReference type="ARBA" id="ARBA00029447"/>
    </source>
</evidence>
<dbReference type="Pfam" id="PF00015">
    <property type="entry name" value="MCPsignal"/>
    <property type="match status" value="1"/>
</dbReference>
<keyword evidence="3 5" id="KW-0807">Transducer</keyword>
<keyword evidence="2" id="KW-0145">Chemotaxis</keyword>
<evidence type="ECO:0000256" key="3">
    <source>
        <dbReference type="ARBA" id="ARBA00023224"/>
    </source>
</evidence>
<feature type="transmembrane region" description="Helical" evidence="6">
    <location>
        <begin position="299"/>
        <end position="319"/>
    </location>
</feature>
<accession>K2J4J7</accession>
<dbReference type="PANTHER" id="PTHR32089">
    <property type="entry name" value="METHYL-ACCEPTING CHEMOTAXIS PROTEIN MCPB"/>
    <property type="match status" value="1"/>
</dbReference>
<dbReference type="InterPro" id="IPR004090">
    <property type="entry name" value="Chemotax_Me-accpt_rcpt"/>
</dbReference>
<keyword evidence="9" id="KW-1185">Reference proteome</keyword>
<dbReference type="Proteomes" id="UP000006755">
    <property type="component" value="Unassembled WGS sequence"/>
</dbReference>
<keyword evidence="6" id="KW-0472">Membrane</keyword>
<dbReference type="FunFam" id="1.10.287.950:FF:000001">
    <property type="entry name" value="Methyl-accepting chemotaxis sensory transducer"/>
    <property type="match status" value="1"/>
</dbReference>
<dbReference type="GO" id="GO:0006935">
    <property type="term" value="P:chemotaxis"/>
    <property type="evidence" value="ECO:0007669"/>
    <property type="project" value="UniProtKB-KW"/>
</dbReference>
<reference evidence="8 9" key="1">
    <citation type="journal article" date="2012" name="J. Bacteriol.">
        <title>Genome Sequence of Gallaecimonas xiamenensis Type Strain 3-C-1.</title>
        <authorList>
            <person name="Lai Q."/>
            <person name="Wang L."/>
            <person name="Wang W."/>
            <person name="Shao Z."/>
        </authorList>
    </citation>
    <scope>NUCLEOTIDE SEQUENCE [LARGE SCALE GENOMIC DNA]</scope>
    <source>
        <strain evidence="8 9">3-C-1</strain>
    </source>
</reference>
<evidence type="ECO:0000256" key="2">
    <source>
        <dbReference type="ARBA" id="ARBA00022500"/>
    </source>
</evidence>
<evidence type="ECO:0000256" key="5">
    <source>
        <dbReference type="PROSITE-ProRule" id="PRU00284"/>
    </source>
</evidence>
<protein>
    <submittedName>
        <fullName evidence="8">Methyl-accepting chemotaxis protein</fullName>
    </submittedName>
</protein>
<organism evidence="8 9">
    <name type="scientific">Gallaecimonas xiamenensis 3-C-1</name>
    <dbReference type="NCBI Taxonomy" id="745411"/>
    <lineage>
        <taxon>Bacteria</taxon>
        <taxon>Pseudomonadati</taxon>
        <taxon>Pseudomonadota</taxon>
        <taxon>Gammaproteobacteria</taxon>
        <taxon>Enterobacterales</taxon>
        <taxon>Gallaecimonadaceae</taxon>
        <taxon>Gallaecimonas</taxon>
    </lineage>
</organism>
<feature type="domain" description="Methyl-accepting transducer" evidence="7">
    <location>
        <begin position="380"/>
        <end position="616"/>
    </location>
</feature>
<dbReference type="InterPro" id="IPR004089">
    <property type="entry name" value="MCPsignal_dom"/>
</dbReference>
<evidence type="ECO:0000256" key="6">
    <source>
        <dbReference type="SAM" id="Phobius"/>
    </source>
</evidence>
<dbReference type="PROSITE" id="PS50111">
    <property type="entry name" value="CHEMOTAXIS_TRANSDUC_2"/>
    <property type="match status" value="1"/>
</dbReference>
<dbReference type="PANTHER" id="PTHR32089:SF70">
    <property type="entry name" value="ENERGY TAXIS MODULATING METHYL ACCEPTING SENSORY TRANSDUCER"/>
    <property type="match status" value="1"/>
</dbReference>
<dbReference type="AlphaFoldDB" id="K2J4J7"/>
<name>K2J4J7_9GAMM</name>
<evidence type="ECO:0000313" key="8">
    <source>
        <dbReference type="EMBL" id="EKE77961.1"/>
    </source>
</evidence>
<dbReference type="PATRIC" id="fig|745411.4.peg.159"/>
<dbReference type="Gene3D" id="1.10.287.950">
    <property type="entry name" value="Methyl-accepting chemotaxis protein"/>
    <property type="match status" value="1"/>
</dbReference>
<dbReference type="SUPFAM" id="SSF58104">
    <property type="entry name" value="Methyl-accepting chemotaxis protein (MCP) signaling domain"/>
    <property type="match status" value="1"/>
</dbReference>
<dbReference type="GO" id="GO:0005886">
    <property type="term" value="C:plasma membrane"/>
    <property type="evidence" value="ECO:0007669"/>
    <property type="project" value="UniProtKB-ARBA"/>
</dbReference>
<dbReference type="GO" id="GO:0007165">
    <property type="term" value="P:signal transduction"/>
    <property type="evidence" value="ECO:0007669"/>
    <property type="project" value="UniProtKB-KW"/>
</dbReference>
<proteinExistence type="inferred from homology"/>
<evidence type="ECO:0000256" key="1">
    <source>
        <dbReference type="ARBA" id="ARBA00004370"/>
    </source>
</evidence>
<gene>
    <name evidence="8" type="ORF">B3C1_00835</name>
</gene>
<dbReference type="GO" id="GO:0004888">
    <property type="term" value="F:transmembrane signaling receptor activity"/>
    <property type="evidence" value="ECO:0007669"/>
    <property type="project" value="InterPro"/>
</dbReference>
<dbReference type="STRING" id="745411.B3C1_00835"/>
<keyword evidence="6" id="KW-0812">Transmembrane</keyword>
<evidence type="ECO:0000313" key="9">
    <source>
        <dbReference type="Proteomes" id="UP000006755"/>
    </source>
</evidence>
<comment type="subcellular location">
    <subcellularLocation>
        <location evidence="1">Membrane</location>
    </subcellularLocation>
</comment>
<dbReference type="PRINTS" id="PR00260">
    <property type="entry name" value="CHEMTRNSDUCR"/>
</dbReference>
<dbReference type="RefSeq" id="WP_008482265.1">
    <property type="nucleotide sequence ID" value="NZ_AMRI01000001.1"/>
</dbReference>
<keyword evidence="6" id="KW-1133">Transmembrane helix</keyword>
<dbReference type="CDD" id="cd11386">
    <property type="entry name" value="MCP_signal"/>
    <property type="match status" value="1"/>
</dbReference>
<comment type="caution">
    <text evidence="8">The sequence shown here is derived from an EMBL/GenBank/DDBJ whole genome shotgun (WGS) entry which is preliminary data.</text>
</comment>
<dbReference type="EMBL" id="AMRI01000001">
    <property type="protein sequence ID" value="EKE77961.1"/>
    <property type="molecule type" value="Genomic_DNA"/>
</dbReference>
<evidence type="ECO:0000259" key="7">
    <source>
        <dbReference type="PROSITE" id="PS50111"/>
    </source>
</evidence>
<dbReference type="SMART" id="SM00283">
    <property type="entry name" value="MA"/>
    <property type="match status" value="1"/>
</dbReference>
<comment type="similarity">
    <text evidence="4">Belongs to the methyl-accepting chemotaxis (MCP) protein family.</text>
</comment>